<keyword evidence="5 7" id="KW-0472">Membrane</keyword>
<feature type="transmembrane region" description="Helical" evidence="7">
    <location>
        <begin position="293"/>
        <end position="322"/>
    </location>
</feature>
<feature type="transmembrane region" description="Helical" evidence="7">
    <location>
        <begin position="774"/>
        <end position="800"/>
    </location>
</feature>
<name>A0A917ELJ6_9BACI</name>
<reference evidence="10" key="2">
    <citation type="submission" date="2020-09" db="EMBL/GenBank/DDBJ databases">
        <authorList>
            <person name="Sun Q."/>
            <person name="Zhou Y."/>
        </authorList>
    </citation>
    <scope>NUCLEOTIDE SEQUENCE</scope>
    <source>
        <strain evidence="10">CGMCC 1.12698</strain>
    </source>
</reference>
<sequence>MRWIYKYAWKSIKQNWIRVLFVSLGTSLGVMLAVTLLLGNDIANKNVEKQVIQKYGDYHLQFGYTGNDTYMDENDIAQLEALQVAENMSKVFLPYPVANDKSLVGKPVYWGVEADSPDMQAFSLVTGRYPQSGAEVAITEDYIEREGIQVGDIITMPFPPYSEKEVMVVGVLDAPEMAAMGHSAYFPIQWLQEQVQKEGKVNVVQVKVSDTHQKRWLVDEISEKFPDVKIDQRIYMDKAFDKLHVMQPLVYSLGAIALFVVALLVMGSFYLSVRNRMKQWALLRAMGSKISHIMSIILIEACFIGAIGAFIGIVMGIGAQYIVTEQMNEWLGIEGGNHTFTIAWELLIIPFILGVTMAVIGAIIPAFIIRKIKPVQVMRLEISNTVLTSNKKNSFYLVLVVIGFVISFFGPTMENVLGFNPSIIGTTLFAIGILCLIPFFIQYLVPIIIRPFEKVIKIEAMISKRHVIQYRRKAAISVAILSLGFMLSITANMYVEGLYEGTKQGLQRNIPADIVVRVPIEVEHRESLPVEWKEKISNIEGVRELTAFTSTVPTKLTNYDFSKADAEWMAFYETRGMDYTEVKVVGTNMQQFIEMATISVVEGKELKEPLMNNEAVITKEMAMNVGLNINDTLSLAKENGEIEEAKVVSIIDKDIRREGSAVFMNEEYVQTTFEPVGYESLEVMLEDGASVEKIKDEMKRITKGHESAEIINSHELLVQQQQFLSQITLLIRSLVVIISIISAIGLMNAIVASIHDRRAEISMIRAIGGTSSQLVKVIVMEGILLGTCAGIIGVGGGLLFSTGVLNAMELHVVRIPVIEIVMLLGVSIALGGIAARIAALQLKSFSLHDTLKELSA</sequence>
<keyword evidence="2" id="KW-1003">Cell membrane</keyword>
<evidence type="ECO:0000256" key="3">
    <source>
        <dbReference type="ARBA" id="ARBA00022692"/>
    </source>
</evidence>
<reference evidence="10" key="1">
    <citation type="journal article" date="2014" name="Int. J. Syst. Evol. Microbiol.">
        <title>Complete genome sequence of Corynebacterium casei LMG S-19264T (=DSM 44701T), isolated from a smear-ripened cheese.</title>
        <authorList>
            <consortium name="US DOE Joint Genome Institute (JGI-PGF)"/>
            <person name="Walter F."/>
            <person name="Albersmeier A."/>
            <person name="Kalinowski J."/>
            <person name="Ruckert C."/>
        </authorList>
    </citation>
    <scope>NUCLEOTIDE SEQUENCE</scope>
    <source>
        <strain evidence="10">CGMCC 1.12698</strain>
    </source>
</reference>
<evidence type="ECO:0000256" key="2">
    <source>
        <dbReference type="ARBA" id="ARBA00022475"/>
    </source>
</evidence>
<evidence type="ECO:0000259" key="9">
    <source>
        <dbReference type="Pfam" id="PF12704"/>
    </source>
</evidence>
<dbReference type="Pfam" id="PF12704">
    <property type="entry name" value="MacB_PCD"/>
    <property type="match status" value="2"/>
</dbReference>
<feature type="transmembrane region" description="Helical" evidence="7">
    <location>
        <begin position="249"/>
        <end position="273"/>
    </location>
</feature>
<feature type="transmembrane region" description="Helical" evidence="7">
    <location>
        <begin position="423"/>
        <end position="445"/>
    </location>
</feature>
<evidence type="ECO:0000256" key="1">
    <source>
        <dbReference type="ARBA" id="ARBA00004651"/>
    </source>
</evidence>
<comment type="subcellular location">
    <subcellularLocation>
        <location evidence="1">Cell membrane</location>
        <topology evidence="1">Multi-pass membrane protein</topology>
    </subcellularLocation>
</comment>
<feature type="domain" description="ABC3 transporter permease C-terminal" evidence="8">
    <location>
        <begin position="734"/>
        <end position="843"/>
    </location>
</feature>
<feature type="transmembrane region" description="Helical" evidence="7">
    <location>
        <begin position="820"/>
        <end position="839"/>
    </location>
</feature>
<dbReference type="InterPro" id="IPR050250">
    <property type="entry name" value="Macrolide_Exporter_MacB"/>
</dbReference>
<comment type="caution">
    <text evidence="10">The sequence shown here is derived from an EMBL/GenBank/DDBJ whole genome shotgun (WGS) entry which is preliminary data.</text>
</comment>
<accession>A0A917ELJ6</accession>
<evidence type="ECO:0000259" key="8">
    <source>
        <dbReference type="Pfam" id="PF02687"/>
    </source>
</evidence>
<dbReference type="PANTHER" id="PTHR30572:SF4">
    <property type="entry name" value="ABC TRANSPORTER PERMEASE YTRF"/>
    <property type="match status" value="1"/>
</dbReference>
<dbReference type="GO" id="GO:0005886">
    <property type="term" value="C:plasma membrane"/>
    <property type="evidence" value="ECO:0007669"/>
    <property type="project" value="UniProtKB-SubCell"/>
</dbReference>
<dbReference type="Proteomes" id="UP000605259">
    <property type="component" value="Unassembled WGS sequence"/>
</dbReference>
<feature type="domain" description="MacB-like periplasmic core" evidence="9">
    <location>
        <begin position="24"/>
        <end position="213"/>
    </location>
</feature>
<evidence type="ECO:0000313" key="11">
    <source>
        <dbReference type="Proteomes" id="UP000605259"/>
    </source>
</evidence>
<comment type="similarity">
    <text evidence="6">Belongs to the ABC-4 integral membrane protein family.</text>
</comment>
<dbReference type="PANTHER" id="PTHR30572">
    <property type="entry name" value="MEMBRANE COMPONENT OF TRANSPORTER-RELATED"/>
    <property type="match status" value="1"/>
</dbReference>
<dbReference type="Pfam" id="PF02687">
    <property type="entry name" value="FtsX"/>
    <property type="match status" value="2"/>
</dbReference>
<dbReference type="GO" id="GO:0022857">
    <property type="term" value="F:transmembrane transporter activity"/>
    <property type="evidence" value="ECO:0007669"/>
    <property type="project" value="TreeGrafter"/>
</dbReference>
<organism evidence="10 11">
    <name type="scientific">Priestia taiwanensis</name>
    <dbReference type="NCBI Taxonomy" id="1347902"/>
    <lineage>
        <taxon>Bacteria</taxon>
        <taxon>Bacillati</taxon>
        <taxon>Bacillota</taxon>
        <taxon>Bacilli</taxon>
        <taxon>Bacillales</taxon>
        <taxon>Bacillaceae</taxon>
        <taxon>Priestia</taxon>
    </lineage>
</organism>
<gene>
    <name evidence="10" type="ORF">GCM10007140_08260</name>
</gene>
<evidence type="ECO:0000256" key="6">
    <source>
        <dbReference type="ARBA" id="ARBA00038076"/>
    </source>
</evidence>
<proteinExistence type="inferred from homology"/>
<evidence type="ECO:0000256" key="7">
    <source>
        <dbReference type="SAM" id="Phobius"/>
    </source>
</evidence>
<feature type="domain" description="MacB-like periplasmic core" evidence="9">
    <location>
        <begin position="477"/>
        <end position="700"/>
    </location>
</feature>
<dbReference type="AlphaFoldDB" id="A0A917ELJ6"/>
<keyword evidence="3 7" id="KW-0812">Transmembrane</keyword>
<feature type="transmembrane region" description="Helical" evidence="7">
    <location>
        <begin position="729"/>
        <end position="754"/>
    </location>
</feature>
<dbReference type="EMBL" id="BMFK01000001">
    <property type="protein sequence ID" value="GGE60230.1"/>
    <property type="molecule type" value="Genomic_DNA"/>
</dbReference>
<dbReference type="RefSeq" id="WP_188387154.1">
    <property type="nucleotide sequence ID" value="NZ_BMFK01000001.1"/>
</dbReference>
<feature type="transmembrane region" description="Helical" evidence="7">
    <location>
        <begin position="394"/>
        <end position="411"/>
    </location>
</feature>
<keyword evidence="4 7" id="KW-1133">Transmembrane helix</keyword>
<dbReference type="InterPro" id="IPR003838">
    <property type="entry name" value="ABC3_permease_C"/>
</dbReference>
<feature type="transmembrane region" description="Helical" evidence="7">
    <location>
        <begin position="342"/>
        <end position="369"/>
    </location>
</feature>
<feature type="transmembrane region" description="Helical" evidence="7">
    <location>
        <begin position="20"/>
        <end position="39"/>
    </location>
</feature>
<evidence type="ECO:0000256" key="5">
    <source>
        <dbReference type="ARBA" id="ARBA00023136"/>
    </source>
</evidence>
<evidence type="ECO:0000256" key="4">
    <source>
        <dbReference type="ARBA" id="ARBA00022989"/>
    </source>
</evidence>
<keyword evidence="11" id="KW-1185">Reference proteome</keyword>
<feature type="domain" description="ABC3 transporter permease C-terminal" evidence="8">
    <location>
        <begin position="252"/>
        <end position="374"/>
    </location>
</feature>
<evidence type="ECO:0000313" key="10">
    <source>
        <dbReference type="EMBL" id="GGE60230.1"/>
    </source>
</evidence>
<protein>
    <submittedName>
        <fullName evidence="10">Permease</fullName>
    </submittedName>
</protein>
<feature type="transmembrane region" description="Helical" evidence="7">
    <location>
        <begin position="474"/>
        <end position="495"/>
    </location>
</feature>
<dbReference type="InterPro" id="IPR025857">
    <property type="entry name" value="MacB_PCD"/>
</dbReference>